<dbReference type="RefSeq" id="WP_175310806.1">
    <property type="nucleotide sequence ID" value="NZ_CBCRYR010000041.1"/>
</dbReference>
<dbReference type="AlphaFoldDB" id="A0A7Y6B250"/>
<protein>
    <submittedName>
        <fullName evidence="1">Uncharacterized protein</fullName>
    </submittedName>
</protein>
<gene>
    <name evidence="1" type="ORF">HP438_03435</name>
</gene>
<evidence type="ECO:0000313" key="2">
    <source>
        <dbReference type="Proteomes" id="UP000536441"/>
    </source>
</evidence>
<keyword evidence="2" id="KW-1185">Reference proteome</keyword>
<sequence>MAKPTDLEAIIAEARGYLAGAMREPTESYPPVFATYVEQGVPSASASVRVDTAITAIAFALMAERSAK</sequence>
<accession>A0A7Y6B250</accession>
<proteinExistence type="predicted"/>
<organism evidence="1 2">
    <name type="scientific">Sphingomonas zeae</name>
    <dbReference type="NCBI Taxonomy" id="1646122"/>
    <lineage>
        <taxon>Bacteria</taxon>
        <taxon>Pseudomonadati</taxon>
        <taxon>Pseudomonadota</taxon>
        <taxon>Alphaproteobacteria</taxon>
        <taxon>Sphingomonadales</taxon>
        <taxon>Sphingomonadaceae</taxon>
        <taxon>Sphingomonas</taxon>
    </lineage>
</organism>
<evidence type="ECO:0000313" key="1">
    <source>
        <dbReference type="EMBL" id="NUU46029.1"/>
    </source>
</evidence>
<comment type="caution">
    <text evidence="1">The sequence shown here is derived from an EMBL/GenBank/DDBJ whole genome shotgun (WGS) entry which is preliminary data.</text>
</comment>
<dbReference type="EMBL" id="JABMCH010000050">
    <property type="protein sequence ID" value="NUU46029.1"/>
    <property type="molecule type" value="Genomic_DNA"/>
</dbReference>
<name>A0A7Y6B250_9SPHN</name>
<dbReference type="Proteomes" id="UP000536441">
    <property type="component" value="Unassembled WGS sequence"/>
</dbReference>
<reference evidence="1 2" key="1">
    <citation type="submission" date="2020-05" db="EMBL/GenBank/DDBJ databases">
        <title>Genome Sequencing of Type Strains.</title>
        <authorList>
            <person name="Lemaire J.F."/>
            <person name="Inderbitzin P."/>
            <person name="Gregorio O.A."/>
            <person name="Collins S.B."/>
            <person name="Wespe N."/>
            <person name="Knight-Connoni V."/>
        </authorList>
    </citation>
    <scope>NUCLEOTIDE SEQUENCE [LARGE SCALE GENOMIC DNA]</scope>
    <source>
        <strain evidence="1 2">DSM 100049</strain>
    </source>
</reference>